<keyword evidence="2" id="KW-1185">Reference proteome</keyword>
<dbReference type="Proteomes" id="UP001236585">
    <property type="component" value="Chromosome"/>
</dbReference>
<sequence>MTVLGAVVFGGILALGVLWLFVTAPASDADQPWVESPLAEHDLLVPVAGDRLAH</sequence>
<reference evidence="1 2" key="1">
    <citation type="journal article" date="2023" name="Microbiol. Resour. Announc.">
        <title>Complete Genome Sequence of Mycobacterium wuenschmanii, a novel Nontuberculous Mycobacterium Isolated from a captive population of Amazon Milk Frogs.</title>
        <authorList>
            <person name="Hicks J."/>
            <person name="Zeineldin M."/>
            <person name="Ward H."/>
            <person name="Wuenschmann A."/>
            <person name="Camp P."/>
            <person name="Farrell D."/>
            <person name="Lehman K."/>
            <person name="Thacker T."/>
            <person name="Cuthbert E."/>
        </authorList>
    </citation>
    <scope>NUCLEOTIDE SEQUENCE [LARGE SCALE GENOMIC DNA]</scope>
    <source>
        <strain evidence="1 2">Wuenschmanii</strain>
    </source>
</reference>
<evidence type="ECO:0000313" key="2">
    <source>
        <dbReference type="Proteomes" id="UP001236585"/>
    </source>
</evidence>
<proteinExistence type="predicted"/>
<dbReference type="RefSeq" id="WP_285185758.1">
    <property type="nucleotide sequence ID" value="NZ_CP126981.1"/>
</dbReference>
<gene>
    <name evidence="1" type="ORF">PT015_16150</name>
</gene>
<name>A0ABY8VS17_9MYCO</name>
<organism evidence="1 2">
    <name type="scientific">Candidatus Mycobacterium wuenschmannii</name>
    <dbReference type="NCBI Taxonomy" id="3027808"/>
    <lineage>
        <taxon>Bacteria</taxon>
        <taxon>Bacillati</taxon>
        <taxon>Actinomycetota</taxon>
        <taxon>Actinomycetes</taxon>
        <taxon>Mycobacteriales</taxon>
        <taxon>Mycobacteriaceae</taxon>
        <taxon>Mycobacterium</taxon>
    </lineage>
</organism>
<protein>
    <submittedName>
        <fullName evidence="1">Uncharacterized protein</fullName>
    </submittedName>
</protein>
<evidence type="ECO:0000313" key="1">
    <source>
        <dbReference type="EMBL" id="WIM86430.1"/>
    </source>
</evidence>
<dbReference type="EMBL" id="CP126981">
    <property type="protein sequence ID" value="WIM86430.1"/>
    <property type="molecule type" value="Genomic_DNA"/>
</dbReference>
<accession>A0ABY8VS17</accession>